<reference evidence="9" key="2">
    <citation type="journal article" date="2023" name="IMA Fungus">
        <title>Comparative genomic study of the Penicillium genus elucidates a diverse pangenome and 15 lateral gene transfer events.</title>
        <authorList>
            <person name="Petersen C."/>
            <person name="Sorensen T."/>
            <person name="Nielsen M.R."/>
            <person name="Sondergaard T.E."/>
            <person name="Sorensen J.L."/>
            <person name="Fitzpatrick D.A."/>
            <person name="Frisvad J.C."/>
            <person name="Nielsen K.L."/>
        </authorList>
    </citation>
    <scope>NUCLEOTIDE SEQUENCE</scope>
    <source>
        <strain evidence="9">IBT 20477</strain>
    </source>
</reference>
<evidence type="ECO:0000313" key="10">
    <source>
        <dbReference type="Proteomes" id="UP001150942"/>
    </source>
</evidence>
<evidence type="ECO:0000256" key="7">
    <source>
        <dbReference type="SAM" id="MobiDB-lite"/>
    </source>
</evidence>
<feature type="domain" description="Aminotransferase class I/classII large" evidence="8">
    <location>
        <begin position="43"/>
        <end position="366"/>
    </location>
</feature>
<sequence>MGMFENVLPGPKDPMFDLKRQADNDKSSRKVDLGVERIDPFDPDDSVANQAKRILFEKNPGHDYESTTGNPEFLKSAAAIIFGETCEALTSGRLSTSTLTVLLPFLTISCSQVASVQTISGTGANHLAAVFLARCETSSSPKVYIGTPTWGNYEPLCSLAGLEVVKFPYYDPKSAAVNFPTLLERVSQASPGSIFILQPCCHNPMGMDLSQSQWKMLADAMKETHVFPWFDIAYQGLGDSLTEDAYAVRHFAEMGLEMAVCQSFSKNFGLYGERCGALHVVCKSETTAANVYDQLRCLIRWEISSSPLYGSRIVTSIIGDTQLKQNWSDELSIMRDRLRSNRLELYEALKGNPGSWDVIINTKGLFW</sequence>
<keyword evidence="6" id="KW-0663">Pyridoxal phosphate</keyword>
<dbReference type="GO" id="GO:0006520">
    <property type="term" value="P:amino acid metabolic process"/>
    <property type="evidence" value="ECO:0007669"/>
    <property type="project" value="InterPro"/>
</dbReference>
<evidence type="ECO:0000313" key="9">
    <source>
        <dbReference type="EMBL" id="KAJ5209454.1"/>
    </source>
</evidence>
<dbReference type="Gene3D" id="3.90.1150.10">
    <property type="entry name" value="Aspartate Aminotransferase, domain 1"/>
    <property type="match status" value="1"/>
</dbReference>
<feature type="compositionally biased region" description="Basic and acidic residues" evidence="7">
    <location>
        <begin position="14"/>
        <end position="30"/>
    </location>
</feature>
<evidence type="ECO:0000256" key="6">
    <source>
        <dbReference type="ARBA" id="ARBA00022898"/>
    </source>
</evidence>
<dbReference type="CDD" id="cd00609">
    <property type="entry name" value="AAT_like"/>
    <property type="match status" value="1"/>
</dbReference>
<dbReference type="OrthoDB" id="6752799at2759"/>
<dbReference type="InterPro" id="IPR015421">
    <property type="entry name" value="PyrdxlP-dep_Trfase_major"/>
</dbReference>
<dbReference type="Gene3D" id="3.40.640.10">
    <property type="entry name" value="Type I PLP-dependent aspartate aminotransferase-like (Major domain)"/>
    <property type="match status" value="1"/>
</dbReference>
<dbReference type="Pfam" id="PF00155">
    <property type="entry name" value="Aminotran_1_2"/>
    <property type="match status" value="1"/>
</dbReference>
<organism evidence="9 10">
    <name type="scientific">Penicillium cf. viridicatum</name>
    <dbReference type="NCBI Taxonomy" id="2972119"/>
    <lineage>
        <taxon>Eukaryota</taxon>
        <taxon>Fungi</taxon>
        <taxon>Dikarya</taxon>
        <taxon>Ascomycota</taxon>
        <taxon>Pezizomycotina</taxon>
        <taxon>Eurotiomycetes</taxon>
        <taxon>Eurotiomycetidae</taxon>
        <taxon>Eurotiales</taxon>
        <taxon>Aspergillaceae</taxon>
        <taxon>Penicillium</taxon>
    </lineage>
</organism>
<evidence type="ECO:0000256" key="4">
    <source>
        <dbReference type="ARBA" id="ARBA00022576"/>
    </source>
</evidence>
<comment type="caution">
    <text evidence="9">The sequence shown here is derived from an EMBL/GenBank/DDBJ whole genome shotgun (WGS) entry which is preliminary data.</text>
</comment>
<dbReference type="PANTHER" id="PTHR11879:SF55">
    <property type="entry name" value="GLUTAMATE OXALOACETATE TRANSAMINASE 1, ISOFORM B"/>
    <property type="match status" value="1"/>
</dbReference>
<dbReference type="EMBL" id="JAPQKQ010000002">
    <property type="protein sequence ID" value="KAJ5209454.1"/>
    <property type="molecule type" value="Genomic_DNA"/>
</dbReference>
<evidence type="ECO:0000256" key="5">
    <source>
        <dbReference type="ARBA" id="ARBA00022679"/>
    </source>
</evidence>
<accession>A0A9W9MY25</accession>
<evidence type="ECO:0000256" key="3">
    <source>
        <dbReference type="ARBA" id="ARBA00011738"/>
    </source>
</evidence>
<comment type="cofactor">
    <cofactor evidence="1">
        <name>pyridoxal 5'-phosphate</name>
        <dbReference type="ChEBI" id="CHEBI:597326"/>
    </cofactor>
</comment>
<gene>
    <name evidence="9" type="ORF">N7449_003833</name>
</gene>
<dbReference type="GO" id="GO:0030170">
    <property type="term" value="F:pyridoxal phosphate binding"/>
    <property type="evidence" value="ECO:0007669"/>
    <property type="project" value="InterPro"/>
</dbReference>
<dbReference type="GO" id="GO:0004069">
    <property type="term" value="F:L-aspartate:2-oxoglutarate aminotransferase activity"/>
    <property type="evidence" value="ECO:0007669"/>
    <property type="project" value="TreeGrafter"/>
</dbReference>
<dbReference type="InterPro" id="IPR015422">
    <property type="entry name" value="PyrdxlP-dep_Trfase_small"/>
</dbReference>
<evidence type="ECO:0000256" key="1">
    <source>
        <dbReference type="ARBA" id="ARBA00001933"/>
    </source>
</evidence>
<feature type="region of interest" description="Disordered" evidence="7">
    <location>
        <begin position="1"/>
        <end position="30"/>
    </location>
</feature>
<evidence type="ECO:0000259" key="8">
    <source>
        <dbReference type="Pfam" id="PF00155"/>
    </source>
</evidence>
<keyword evidence="10" id="KW-1185">Reference proteome</keyword>
<dbReference type="PANTHER" id="PTHR11879">
    <property type="entry name" value="ASPARTATE AMINOTRANSFERASE"/>
    <property type="match status" value="1"/>
</dbReference>
<name>A0A9W9MY25_9EURO</name>
<reference evidence="9" key="1">
    <citation type="submission" date="2022-11" db="EMBL/GenBank/DDBJ databases">
        <authorList>
            <person name="Petersen C."/>
        </authorList>
    </citation>
    <scope>NUCLEOTIDE SEQUENCE</scope>
    <source>
        <strain evidence="9">IBT 20477</strain>
    </source>
</reference>
<dbReference type="AlphaFoldDB" id="A0A9W9MY25"/>
<keyword evidence="4" id="KW-0032">Aminotransferase</keyword>
<protein>
    <recommendedName>
        <fullName evidence="8">Aminotransferase class I/classII large domain-containing protein</fullName>
    </recommendedName>
</protein>
<dbReference type="SUPFAM" id="SSF53383">
    <property type="entry name" value="PLP-dependent transferases"/>
    <property type="match status" value="1"/>
</dbReference>
<dbReference type="Proteomes" id="UP001150942">
    <property type="component" value="Unassembled WGS sequence"/>
</dbReference>
<dbReference type="InterPro" id="IPR004839">
    <property type="entry name" value="Aminotransferase_I/II_large"/>
</dbReference>
<keyword evidence="5" id="KW-0808">Transferase</keyword>
<dbReference type="InterPro" id="IPR000796">
    <property type="entry name" value="Asp_trans"/>
</dbReference>
<comment type="subunit">
    <text evidence="3">Homodimer.</text>
</comment>
<proteinExistence type="inferred from homology"/>
<dbReference type="PRINTS" id="PR00799">
    <property type="entry name" value="TRANSAMINASE"/>
</dbReference>
<evidence type="ECO:0000256" key="2">
    <source>
        <dbReference type="ARBA" id="ARBA00007441"/>
    </source>
</evidence>
<dbReference type="InterPro" id="IPR015424">
    <property type="entry name" value="PyrdxlP-dep_Trfase"/>
</dbReference>
<comment type="similarity">
    <text evidence="2">Belongs to the class-I pyridoxal-phosphate-dependent aminotransferase family.</text>
</comment>